<proteinExistence type="inferred from homology"/>
<evidence type="ECO:0000256" key="13">
    <source>
        <dbReference type="ARBA" id="ARBA00023209"/>
    </source>
</evidence>
<dbReference type="AlphaFoldDB" id="A0A5D9A0D2"/>
<keyword evidence="13" id="KW-0594">Phospholipid biosynthesis</keyword>
<dbReference type="PANTHER" id="PTHR34299">
    <property type="entry name" value="DIACYLGLYCEROL KINASE"/>
    <property type="match status" value="1"/>
</dbReference>
<evidence type="ECO:0000256" key="12">
    <source>
        <dbReference type="ARBA" id="ARBA00023136"/>
    </source>
</evidence>
<keyword evidence="12 19" id="KW-0472">Membrane</keyword>
<feature type="binding site" evidence="16">
    <location>
        <position position="65"/>
    </location>
    <ligand>
        <name>substrate</name>
    </ligand>
</feature>
<dbReference type="GO" id="GO:0046872">
    <property type="term" value="F:metal ion binding"/>
    <property type="evidence" value="ECO:0007669"/>
    <property type="project" value="UniProtKB-KW"/>
</dbReference>
<dbReference type="RefSeq" id="WP_149386223.1">
    <property type="nucleotide sequence ID" value="NZ_VTRU01000001.1"/>
</dbReference>
<protein>
    <submittedName>
        <fullName evidence="20">Diacylglycerol kinase family protein</fullName>
    </submittedName>
</protein>
<evidence type="ECO:0000256" key="11">
    <source>
        <dbReference type="ARBA" id="ARBA00023098"/>
    </source>
</evidence>
<evidence type="ECO:0000256" key="16">
    <source>
        <dbReference type="PIRSR" id="PIRSR600829-2"/>
    </source>
</evidence>
<geneLocation type="plasmid" evidence="20">
    <name>unnamed1</name>
</geneLocation>
<gene>
    <name evidence="20" type="ORF">FW781_03975</name>
</gene>
<evidence type="ECO:0000256" key="8">
    <source>
        <dbReference type="ARBA" id="ARBA00022777"/>
    </source>
</evidence>
<dbReference type="CDD" id="cd14265">
    <property type="entry name" value="UDPK_IM_like"/>
    <property type="match status" value="1"/>
</dbReference>
<keyword evidence="21" id="KW-1185">Reference proteome</keyword>
<dbReference type="EMBL" id="VTRU01000001">
    <property type="protein sequence ID" value="TZF99094.1"/>
    <property type="molecule type" value="Genomic_DNA"/>
</dbReference>
<feature type="active site" description="Proton acceptor" evidence="15">
    <location>
        <position position="65"/>
    </location>
</feature>
<evidence type="ECO:0000256" key="18">
    <source>
        <dbReference type="PIRSR" id="PIRSR600829-4"/>
    </source>
</evidence>
<evidence type="ECO:0000256" key="4">
    <source>
        <dbReference type="ARBA" id="ARBA00022516"/>
    </source>
</evidence>
<dbReference type="PANTHER" id="PTHR34299:SF1">
    <property type="entry name" value="DIACYLGLYCEROL KINASE"/>
    <property type="match status" value="1"/>
</dbReference>
<dbReference type="Proteomes" id="UP000323884">
    <property type="component" value="Unassembled WGS sequence"/>
</dbReference>
<organism evidence="20 21">
    <name type="scientific">Chryseobacterium panacisoli</name>
    <dbReference type="NCBI Taxonomy" id="1807141"/>
    <lineage>
        <taxon>Bacteria</taxon>
        <taxon>Pseudomonadati</taxon>
        <taxon>Bacteroidota</taxon>
        <taxon>Flavobacteriia</taxon>
        <taxon>Flavobacteriales</taxon>
        <taxon>Weeksellaceae</taxon>
        <taxon>Chryseobacterium group</taxon>
        <taxon>Chryseobacterium</taxon>
    </lineage>
</organism>
<name>A0A5D9A0D2_9FLAO</name>
<keyword evidence="20" id="KW-0614">Plasmid</keyword>
<feature type="binding site" evidence="18">
    <location>
        <position position="24"/>
    </location>
    <ligand>
        <name>a divalent metal cation</name>
        <dbReference type="ChEBI" id="CHEBI:60240"/>
    </ligand>
</feature>
<evidence type="ECO:0000256" key="15">
    <source>
        <dbReference type="PIRSR" id="PIRSR600829-1"/>
    </source>
</evidence>
<keyword evidence="18" id="KW-0479">Metal-binding</keyword>
<reference evidence="20 21" key="1">
    <citation type="submission" date="2019-08" db="EMBL/GenBank/DDBJ databases">
        <title>Draft genome sequence of Chryseobacterium sp. Gsoil 183.</title>
        <authorList>
            <person name="Im W.-T."/>
        </authorList>
    </citation>
    <scope>NUCLEOTIDE SEQUENCE [LARGE SCALE GENOMIC DNA]</scope>
    <source>
        <strain evidence="20 21">Gsoil 183</strain>
        <plasmid evidence="20">unnamed1</plasmid>
    </source>
</reference>
<comment type="similarity">
    <text evidence="2">Belongs to the bacterial diacylglycerol kinase family.</text>
</comment>
<dbReference type="GO" id="GO:0016301">
    <property type="term" value="F:kinase activity"/>
    <property type="evidence" value="ECO:0007669"/>
    <property type="project" value="UniProtKB-KW"/>
</dbReference>
<comment type="subcellular location">
    <subcellularLocation>
        <location evidence="1">Cell membrane</location>
        <topology evidence="1">Multi-pass membrane protein</topology>
    </subcellularLocation>
</comment>
<evidence type="ECO:0000256" key="17">
    <source>
        <dbReference type="PIRSR" id="PIRSR600829-3"/>
    </source>
</evidence>
<comment type="cofactor">
    <cofactor evidence="18">
        <name>Mg(2+)</name>
        <dbReference type="ChEBI" id="CHEBI:18420"/>
    </cofactor>
    <text evidence="18">Mn(2+), Zn(2+), Cd(2+) and Co(2+) support activity to lesser extents.</text>
</comment>
<feature type="binding site" evidence="17">
    <location>
        <position position="72"/>
    </location>
    <ligand>
        <name>ATP</name>
        <dbReference type="ChEBI" id="CHEBI:30616"/>
    </ligand>
</feature>
<evidence type="ECO:0000256" key="3">
    <source>
        <dbReference type="ARBA" id="ARBA00022475"/>
    </source>
</evidence>
<keyword evidence="8 20" id="KW-0418">Kinase</keyword>
<evidence type="ECO:0000256" key="10">
    <source>
        <dbReference type="ARBA" id="ARBA00022989"/>
    </source>
</evidence>
<keyword evidence="18" id="KW-0460">Magnesium</keyword>
<feature type="transmembrane region" description="Helical" evidence="19">
    <location>
        <begin position="27"/>
        <end position="46"/>
    </location>
</feature>
<dbReference type="InterPro" id="IPR000829">
    <property type="entry name" value="DAGK"/>
</dbReference>
<keyword evidence="10 19" id="KW-1133">Transmembrane helix</keyword>
<dbReference type="GO" id="GO:0008654">
    <property type="term" value="P:phospholipid biosynthetic process"/>
    <property type="evidence" value="ECO:0007669"/>
    <property type="project" value="UniProtKB-KW"/>
</dbReference>
<dbReference type="GO" id="GO:0005886">
    <property type="term" value="C:plasma membrane"/>
    <property type="evidence" value="ECO:0007669"/>
    <property type="project" value="UniProtKB-SubCell"/>
</dbReference>
<evidence type="ECO:0000256" key="14">
    <source>
        <dbReference type="ARBA" id="ARBA00023264"/>
    </source>
</evidence>
<dbReference type="InterPro" id="IPR033717">
    <property type="entry name" value="UDPK"/>
</dbReference>
<evidence type="ECO:0000256" key="19">
    <source>
        <dbReference type="SAM" id="Phobius"/>
    </source>
</evidence>
<evidence type="ECO:0000256" key="6">
    <source>
        <dbReference type="ARBA" id="ARBA00022692"/>
    </source>
</evidence>
<evidence type="ECO:0000256" key="2">
    <source>
        <dbReference type="ARBA" id="ARBA00005967"/>
    </source>
</evidence>
<keyword evidence="14" id="KW-1208">Phospholipid metabolism</keyword>
<evidence type="ECO:0000313" key="21">
    <source>
        <dbReference type="Proteomes" id="UP000323884"/>
    </source>
</evidence>
<feature type="transmembrane region" description="Helical" evidence="19">
    <location>
        <begin position="92"/>
        <end position="112"/>
    </location>
</feature>
<keyword evidence="6 19" id="KW-0812">Transmembrane</keyword>
<evidence type="ECO:0000256" key="9">
    <source>
        <dbReference type="ARBA" id="ARBA00022840"/>
    </source>
</evidence>
<feature type="binding site" evidence="17">
    <location>
        <begin position="90"/>
        <end position="91"/>
    </location>
    <ligand>
        <name>ATP</name>
        <dbReference type="ChEBI" id="CHEBI:30616"/>
    </ligand>
</feature>
<feature type="binding site" evidence="18">
    <location>
        <position position="72"/>
    </location>
    <ligand>
        <name>a divalent metal cation</name>
        <dbReference type="ChEBI" id="CHEBI:60240"/>
    </ligand>
</feature>
<keyword evidence="11" id="KW-0443">Lipid metabolism</keyword>
<dbReference type="OrthoDB" id="1493837at2"/>
<keyword evidence="5" id="KW-0808">Transferase</keyword>
<sequence length="128" mass="14473">MQKPPIHKSFLNAFRGVFMMIKTERNFQIEVLAFFVNLFLIFYFKLSSIDAALVLIASFAVLSAEIFNTAIEKICDIIQPDFDKRIGFIKDIAAGAVVLTAIASVIVGILVYGKYILRLIRTIKHLFL</sequence>
<accession>A0A5D9A0D2</accession>
<dbReference type="GO" id="GO:0005524">
    <property type="term" value="F:ATP binding"/>
    <property type="evidence" value="ECO:0007669"/>
    <property type="project" value="UniProtKB-KW"/>
</dbReference>
<feature type="transmembrane region" description="Helical" evidence="19">
    <location>
        <begin position="52"/>
        <end position="71"/>
    </location>
</feature>
<evidence type="ECO:0000256" key="7">
    <source>
        <dbReference type="ARBA" id="ARBA00022741"/>
    </source>
</evidence>
<comment type="caution">
    <text evidence="20">The sequence shown here is derived from an EMBL/GenBank/DDBJ whole genome shotgun (WGS) entry which is preliminary data.</text>
</comment>
<evidence type="ECO:0000313" key="20">
    <source>
        <dbReference type="EMBL" id="TZF99094.1"/>
    </source>
</evidence>
<evidence type="ECO:0000256" key="5">
    <source>
        <dbReference type="ARBA" id="ARBA00022679"/>
    </source>
</evidence>
<keyword evidence="7 17" id="KW-0547">Nucleotide-binding</keyword>
<feature type="binding site" evidence="17">
    <location>
        <position position="24"/>
    </location>
    <ligand>
        <name>ATP</name>
        <dbReference type="ChEBI" id="CHEBI:30616"/>
    </ligand>
</feature>
<evidence type="ECO:0000256" key="1">
    <source>
        <dbReference type="ARBA" id="ARBA00004651"/>
    </source>
</evidence>
<dbReference type="Pfam" id="PF01219">
    <property type="entry name" value="DAGK_prokar"/>
    <property type="match status" value="1"/>
</dbReference>
<dbReference type="InterPro" id="IPR036945">
    <property type="entry name" value="DAGK_sf"/>
</dbReference>
<keyword evidence="4" id="KW-0444">Lipid biosynthesis</keyword>
<keyword evidence="3" id="KW-1003">Cell membrane</keyword>
<keyword evidence="9 17" id="KW-0067">ATP-binding</keyword>
<dbReference type="Gene3D" id="1.10.287.3610">
    <property type="match status" value="1"/>
</dbReference>